<comment type="subcellular location">
    <subcellularLocation>
        <location evidence="3 16">Cytoplasm</location>
    </subcellularLocation>
</comment>
<evidence type="ECO:0000256" key="12">
    <source>
        <dbReference type="ARBA" id="ARBA00022958"/>
    </source>
</evidence>
<feature type="active site" description="Proton acceptor" evidence="16">
    <location>
        <position position="109"/>
    </location>
</feature>
<comment type="cofactor">
    <cofactor evidence="2">
        <name>K(+)</name>
        <dbReference type="ChEBI" id="CHEBI:29103"/>
    </cofactor>
</comment>
<dbReference type="NCBIfam" id="TIGR00671">
    <property type="entry name" value="baf"/>
    <property type="match status" value="1"/>
</dbReference>
<dbReference type="UniPathway" id="UPA00241">
    <property type="reaction ID" value="UER00352"/>
</dbReference>
<evidence type="ECO:0000256" key="6">
    <source>
        <dbReference type="ARBA" id="ARBA00012102"/>
    </source>
</evidence>
<name>A0A212K0G7_9FIRM</name>
<dbReference type="InterPro" id="IPR043129">
    <property type="entry name" value="ATPase_NBD"/>
</dbReference>
<dbReference type="GO" id="GO:0004594">
    <property type="term" value="F:pantothenate kinase activity"/>
    <property type="evidence" value="ECO:0007669"/>
    <property type="project" value="UniProtKB-UniRule"/>
</dbReference>
<organism evidence="17">
    <name type="scientific">uncultured Eubacteriales bacterium</name>
    <dbReference type="NCBI Taxonomy" id="172733"/>
    <lineage>
        <taxon>Bacteria</taxon>
        <taxon>Bacillati</taxon>
        <taxon>Bacillota</taxon>
        <taxon>Clostridia</taxon>
        <taxon>Eubacteriales</taxon>
        <taxon>environmental samples</taxon>
    </lineage>
</organism>
<evidence type="ECO:0000256" key="4">
    <source>
        <dbReference type="ARBA" id="ARBA00005225"/>
    </source>
</evidence>
<evidence type="ECO:0000256" key="3">
    <source>
        <dbReference type="ARBA" id="ARBA00004496"/>
    </source>
</evidence>
<comment type="function">
    <text evidence="16">Catalyzes the phosphorylation of pantothenate (Pan), the first step in CoA biosynthesis.</text>
</comment>
<protein>
    <recommendedName>
        <fullName evidence="15 16">Type III pantothenate kinase</fullName>
        <ecNumber evidence="6 16">2.7.1.33</ecNumber>
    </recommendedName>
    <alternativeName>
        <fullName evidence="16">PanK-III</fullName>
    </alternativeName>
    <alternativeName>
        <fullName evidence="16">Pantothenic acid kinase</fullName>
    </alternativeName>
</protein>
<dbReference type="InterPro" id="IPR004619">
    <property type="entry name" value="Type_III_PanK"/>
</dbReference>
<dbReference type="AlphaFoldDB" id="A0A212K0G7"/>
<evidence type="ECO:0000256" key="15">
    <source>
        <dbReference type="ARBA" id="ARBA00040883"/>
    </source>
</evidence>
<comment type="similarity">
    <text evidence="14 16">Belongs to the type III pantothenate kinase family.</text>
</comment>
<evidence type="ECO:0000256" key="16">
    <source>
        <dbReference type="HAMAP-Rule" id="MF_01274"/>
    </source>
</evidence>
<dbReference type="HAMAP" id="MF_01274">
    <property type="entry name" value="Pantothen_kinase_3"/>
    <property type="match status" value="1"/>
</dbReference>
<comment type="caution">
    <text evidence="16">Lacks conserved residue(s) required for the propagation of feature annotation.</text>
</comment>
<dbReference type="GO" id="GO:0005524">
    <property type="term" value="F:ATP binding"/>
    <property type="evidence" value="ECO:0007669"/>
    <property type="project" value="UniProtKB-UniRule"/>
</dbReference>
<evidence type="ECO:0000256" key="13">
    <source>
        <dbReference type="ARBA" id="ARBA00022993"/>
    </source>
</evidence>
<evidence type="ECO:0000256" key="5">
    <source>
        <dbReference type="ARBA" id="ARBA00011738"/>
    </source>
</evidence>
<dbReference type="Pfam" id="PF03309">
    <property type="entry name" value="Pan_kinase"/>
    <property type="match status" value="1"/>
</dbReference>
<dbReference type="EC" id="2.7.1.33" evidence="6 16"/>
<evidence type="ECO:0000256" key="9">
    <source>
        <dbReference type="ARBA" id="ARBA00022741"/>
    </source>
</evidence>
<evidence type="ECO:0000256" key="2">
    <source>
        <dbReference type="ARBA" id="ARBA00001958"/>
    </source>
</evidence>
<comment type="pathway">
    <text evidence="4 16">Cofactor biosynthesis; coenzyme A biosynthesis; CoA from (R)-pantothenate: step 1/5.</text>
</comment>
<evidence type="ECO:0000256" key="11">
    <source>
        <dbReference type="ARBA" id="ARBA00022840"/>
    </source>
</evidence>
<keyword evidence="8 16" id="KW-0808">Transferase</keyword>
<sequence length="257" mass="27361">MLLTIDVGNTNMVFGVFEGEELRGSFRLKTDPARTSDEIGLLACQYFQRFGLEGSAVEDVVIASVVPPVMYTLTSAIIKYFGKRPLVIDEDLDPGLPYGVKSDEHLGADRAVADIAAMEKYGAPIIVLDFGTATTLDAVSREGTYLGGCIAAGVRLVTEALFQKTAHLPNVELAMPAAVLGGTAVGQIQAGAVMGYIGSMEYLIKAAKREMGYRSGEVKVVATGGLAHLVAGNTDMIDIVDPSLVLDGLRIIYEKRK</sequence>
<gene>
    <name evidence="16 17" type="primary">coaX</name>
    <name evidence="17" type="ORF">KL86CLO1_11991</name>
</gene>
<dbReference type="NCBIfam" id="NF009855">
    <property type="entry name" value="PRK13321.1"/>
    <property type="match status" value="1"/>
</dbReference>
<reference evidence="17" key="1">
    <citation type="submission" date="2016-04" db="EMBL/GenBank/DDBJ databases">
        <authorList>
            <person name="Evans L.H."/>
            <person name="Alamgir A."/>
            <person name="Owens N."/>
            <person name="Weber N.D."/>
            <person name="Virtaneva K."/>
            <person name="Barbian K."/>
            <person name="Babar A."/>
            <person name="Rosenke K."/>
        </authorList>
    </citation>
    <scope>NUCLEOTIDE SEQUENCE</scope>
    <source>
        <strain evidence="17">86</strain>
    </source>
</reference>
<dbReference type="SUPFAM" id="SSF53067">
    <property type="entry name" value="Actin-like ATPase domain"/>
    <property type="match status" value="2"/>
</dbReference>
<dbReference type="GO" id="GO:0015937">
    <property type="term" value="P:coenzyme A biosynthetic process"/>
    <property type="evidence" value="ECO:0007669"/>
    <property type="project" value="UniProtKB-UniRule"/>
</dbReference>
<comment type="cofactor">
    <cofactor evidence="16">
        <name>NH4(+)</name>
        <dbReference type="ChEBI" id="CHEBI:28938"/>
    </cofactor>
    <cofactor evidence="16">
        <name>K(+)</name>
        <dbReference type="ChEBI" id="CHEBI:29103"/>
    </cofactor>
    <text evidence="16">A monovalent cation. Ammonium or potassium.</text>
</comment>
<keyword evidence="10 16" id="KW-0418">Kinase</keyword>
<dbReference type="PANTHER" id="PTHR34265">
    <property type="entry name" value="TYPE III PANTOTHENATE KINASE"/>
    <property type="match status" value="1"/>
</dbReference>
<keyword evidence="13 16" id="KW-0173">Coenzyme A biosynthesis</keyword>
<dbReference type="Gene3D" id="3.30.420.40">
    <property type="match status" value="2"/>
</dbReference>
<proteinExistence type="inferred from homology"/>
<evidence type="ECO:0000256" key="14">
    <source>
        <dbReference type="ARBA" id="ARBA00038036"/>
    </source>
</evidence>
<keyword evidence="16" id="KW-0479">Metal-binding</keyword>
<feature type="binding site" evidence="16">
    <location>
        <position position="132"/>
    </location>
    <ligand>
        <name>ATP</name>
        <dbReference type="ChEBI" id="CHEBI:30616"/>
    </ligand>
</feature>
<comment type="catalytic activity">
    <reaction evidence="1 16">
        <text>(R)-pantothenate + ATP = (R)-4'-phosphopantothenate + ADP + H(+)</text>
        <dbReference type="Rhea" id="RHEA:16373"/>
        <dbReference type="ChEBI" id="CHEBI:10986"/>
        <dbReference type="ChEBI" id="CHEBI:15378"/>
        <dbReference type="ChEBI" id="CHEBI:29032"/>
        <dbReference type="ChEBI" id="CHEBI:30616"/>
        <dbReference type="ChEBI" id="CHEBI:456216"/>
        <dbReference type="EC" id="2.7.1.33"/>
    </reaction>
</comment>
<dbReference type="PANTHER" id="PTHR34265:SF1">
    <property type="entry name" value="TYPE III PANTOTHENATE KINASE"/>
    <property type="match status" value="1"/>
</dbReference>
<feature type="binding site" evidence="16">
    <location>
        <position position="129"/>
    </location>
    <ligand>
        <name>K(+)</name>
        <dbReference type="ChEBI" id="CHEBI:29103"/>
    </ligand>
</feature>
<feature type="binding site" evidence="16">
    <location>
        <begin position="6"/>
        <end position="13"/>
    </location>
    <ligand>
        <name>ATP</name>
        <dbReference type="ChEBI" id="CHEBI:30616"/>
    </ligand>
</feature>
<accession>A0A212K0G7</accession>
<evidence type="ECO:0000256" key="1">
    <source>
        <dbReference type="ARBA" id="ARBA00001206"/>
    </source>
</evidence>
<keyword evidence="7 16" id="KW-0963">Cytoplasm</keyword>
<comment type="subunit">
    <text evidence="5 16">Homodimer.</text>
</comment>
<dbReference type="CDD" id="cd24015">
    <property type="entry name" value="ASKHA_NBD_PanK-III"/>
    <property type="match status" value="1"/>
</dbReference>
<keyword evidence="11 16" id="KW-0067">ATP-binding</keyword>
<keyword evidence="12 16" id="KW-0630">Potassium</keyword>
<evidence type="ECO:0000256" key="7">
    <source>
        <dbReference type="ARBA" id="ARBA00022490"/>
    </source>
</evidence>
<evidence type="ECO:0000256" key="8">
    <source>
        <dbReference type="ARBA" id="ARBA00022679"/>
    </source>
</evidence>
<dbReference type="EMBL" id="FLUN01000001">
    <property type="protein sequence ID" value="SBW05118.1"/>
    <property type="molecule type" value="Genomic_DNA"/>
</dbReference>
<keyword evidence="9 16" id="KW-0547">Nucleotide-binding</keyword>
<dbReference type="GO" id="GO:0005737">
    <property type="term" value="C:cytoplasm"/>
    <property type="evidence" value="ECO:0007669"/>
    <property type="project" value="UniProtKB-SubCell"/>
</dbReference>
<evidence type="ECO:0000256" key="10">
    <source>
        <dbReference type="ARBA" id="ARBA00022777"/>
    </source>
</evidence>
<evidence type="ECO:0000313" key="17">
    <source>
        <dbReference type="EMBL" id="SBW05118.1"/>
    </source>
</evidence>
<dbReference type="GO" id="GO:0046872">
    <property type="term" value="F:metal ion binding"/>
    <property type="evidence" value="ECO:0007669"/>
    <property type="project" value="UniProtKB-KW"/>
</dbReference>
<feature type="binding site" evidence="16">
    <location>
        <begin position="107"/>
        <end position="110"/>
    </location>
    <ligand>
        <name>substrate</name>
    </ligand>
</feature>